<dbReference type="InterPro" id="IPR017452">
    <property type="entry name" value="GPCR_Rhodpsn_7TM"/>
</dbReference>
<keyword evidence="5 8" id="KW-0472">Membrane</keyword>
<dbReference type="GO" id="GO:0016020">
    <property type="term" value="C:membrane"/>
    <property type="evidence" value="ECO:0007669"/>
    <property type="project" value="UniProtKB-SubCell"/>
</dbReference>
<evidence type="ECO:0000256" key="2">
    <source>
        <dbReference type="ARBA" id="ARBA00022692"/>
    </source>
</evidence>
<dbReference type="PANTHER" id="PTHR24240">
    <property type="entry name" value="OPSIN"/>
    <property type="match status" value="1"/>
</dbReference>
<reference evidence="10 12" key="2">
    <citation type="journal article" date="2013" name="Nature">
        <title>Insights into bilaterian evolution from three spiralian genomes.</title>
        <authorList>
            <person name="Simakov O."/>
            <person name="Marletaz F."/>
            <person name="Cho S.J."/>
            <person name="Edsinger-Gonzales E."/>
            <person name="Havlak P."/>
            <person name="Hellsten U."/>
            <person name="Kuo D.H."/>
            <person name="Larsson T."/>
            <person name="Lv J."/>
            <person name="Arendt D."/>
            <person name="Savage R."/>
            <person name="Osoegawa K."/>
            <person name="de Jong P."/>
            <person name="Grimwood J."/>
            <person name="Chapman J.A."/>
            <person name="Shapiro H."/>
            <person name="Aerts A."/>
            <person name="Otillar R.P."/>
            <person name="Terry A.Y."/>
            <person name="Boore J.L."/>
            <person name="Grigoriev I.V."/>
            <person name="Lindberg D.R."/>
            <person name="Seaver E.C."/>
            <person name="Weisblat D.A."/>
            <person name="Putnam N.H."/>
            <person name="Rokhsar D.S."/>
        </authorList>
    </citation>
    <scope>NUCLEOTIDE SEQUENCE</scope>
    <source>
        <strain evidence="10 12">I ESC-2004</strain>
    </source>
</reference>
<keyword evidence="6" id="KW-0675">Receptor</keyword>
<keyword evidence="7" id="KW-0807">Transducer</keyword>
<evidence type="ECO:0000313" key="11">
    <source>
        <dbReference type="EnsemblMetazoa" id="CapteP102920"/>
    </source>
</evidence>
<dbReference type="HOGENOM" id="CLU_1623080_0_0_1"/>
<evidence type="ECO:0000256" key="8">
    <source>
        <dbReference type="SAM" id="Phobius"/>
    </source>
</evidence>
<dbReference type="STRING" id="283909.R7V6D2"/>
<keyword evidence="2 8" id="KW-0812">Transmembrane</keyword>
<reference evidence="11" key="3">
    <citation type="submission" date="2015-06" db="UniProtKB">
        <authorList>
            <consortium name="EnsemblMetazoa"/>
        </authorList>
    </citation>
    <scope>IDENTIFICATION</scope>
</reference>
<dbReference type="CDD" id="cd00637">
    <property type="entry name" value="7tm_classA_rhodopsin-like"/>
    <property type="match status" value="1"/>
</dbReference>
<dbReference type="Pfam" id="PF00001">
    <property type="entry name" value="7tm_1"/>
    <property type="match status" value="1"/>
</dbReference>
<feature type="transmembrane region" description="Helical" evidence="8">
    <location>
        <begin position="31"/>
        <end position="58"/>
    </location>
</feature>
<reference evidence="12" key="1">
    <citation type="submission" date="2012-12" db="EMBL/GenBank/DDBJ databases">
        <authorList>
            <person name="Hellsten U."/>
            <person name="Grimwood J."/>
            <person name="Chapman J.A."/>
            <person name="Shapiro H."/>
            <person name="Aerts A."/>
            <person name="Otillar R.P."/>
            <person name="Terry A.Y."/>
            <person name="Boore J.L."/>
            <person name="Simakov O."/>
            <person name="Marletaz F."/>
            <person name="Cho S.-J."/>
            <person name="Edsinger-Gonzales E."/>
            <person name="Havlak P."/>
            <person name="Kuo D.-H."/>
            <person name="Larsson T."/>
            <person name="Lv J."/>
            <person name="Arendt D."/>
            <person name="Savage R."/>
            <person name="Osoegawa K."/>
            <person name="de Jong P."/>
            <person name="Lindberg D.R."/>
            <person name="Seaver E.C."/>
            <person name="Weisblat D.A."/>
            <person name="Putnam N.H."/>
            <person name="Grigoriev I.V."/>
            <person name="Rokhsar D.S."/>
        </authorList>
    </citation>
    <scope>NUCLEOTIDE SEQUENCE</scope>
    <source>
        <strain evidence="12">I ESC-2004</strain>
    </source>
</reference>
<dbReference type="OrthoDB" id="2105199at2759"/>
<evidence type="ECO:0000313" key="12">
    <source>
        <dbReference type="Proteomes" id="UP000014760"/>
    </source>
</evidence>
<comment type="subcellular location">
    <subcellularLocation>
        <location evidence="1">Membrane</location>
        <topology evidence="1">Multi-pass membrane protein</topology>
    </subcellularLocation>
</comment>
<evidence type="ECO:0000256" key="3">
    <source>
        <dbReference type="ARBA" id="ARBA00022989"/>
    </source>
</evidence>
<dbReference type="Gene3D" id="1.20.1070.10">
    <property type="entry name" value="Rhodopsin 7-helix transmembrane proteins"/>
    <property type="match status" value="1"/>
</dbReference>
<keyword evidence="12" id="KW-1185">Reference proteome</keyword>
<organism evidence="10">
    <name type="scientific">Capitella teleta</name>
    <name type="common">Polychaete worm</name>
    <dbReference type="NCBI Taxonomy" id="283909"/>
    <lineage>
        <taxon>Eukaryota</taxon>
        <taxon>Metazoa</taxon>
        <taxon>Spiralia</taxon>
        <taxon>Lophotrochozoa</taxon>
        <taxon>Annelida</taxon>
        <taxon>Polychaeta</taxon>
        <taxon>Sedentaria</taxon>
        <taxon>Scolecida</taxon>
        <taxon>Capitellidae</taxon>
        <taxon>Capitella</taxon>
    </lineage>
</organism>
<dbReference type="EnsemblMetazoa" id="CapteT102920">
    <property type="protein sequence ID" value="CapteP102920"/>
    <property type="gene ID" value="CapteG102920"/>
</dbReference>
<dbReference type="GO" id="GO:0004930">
    <property type="term" value="F:G protein-coupled receptor activity"/>
    <property type="evidence" value="ECO:0007669"/>
    <property type="project" value="UniProtKB-KW"/>
</dbReference>
<feature type="transmembrane region" description="Helical" evidence="8">
    <location>
        <begin position="70"/>
        <end position="93"/>
    </location>
</feature>
<evidence type="ECO:0000259" key="9">
    <source>
        <dbReference type="PROSITE" id="PS50262"/>
    </source>
</evidence>
<feature type="non-terminal residue" evidence="10">
    <location>
        <position position="164"/>
    </location>
</feature>
<dbReference type="InterPro" id="IPR000276">
    <property type="entry name" value="GPCR_Rhodpsn"/>
</dbReference>
<evidence type="ECO:0000256" key="5">
    <source>
        <dbReference type="ARBA" id="ARBA00023136"/>
    </source>
</evidence>
<evidence type="ECO:0000256" key="6">
    <source>
        <dbReference type="ARBA" id="ARBA00023170"/>
    </source>
</evidence>
<dbReference type="PRINTS" id="PR00237">
    <property type="entry name" value="GPCRRHODOPSN"/>
</dbReference>
<evidence type="ECO:0000313" key="10">
    <source>
        <dbReference type="EMBL" id="ELU11911.1"/>
    </source>
</evidence>
<evidence type="ECO:0000256" key="7">
    <source>
        <dbReference type="ARBA" id="ARBA00023224"/>
    </source>
</evidence>
<protein>
    <recommendedName>
        <fullName evidence="9">G-protein coupled receptors family 1 profile domain-containing protein</fullName>
    </recommendedName>
</protein>
<dbReference type="AlphaFoldDB" id="R7V6D2"/>
<dbReference type="EMBL" id="KB296320">
    <property type="protein sequence ID" value="ELU11911.1"/>
    <property type="molecule type" value="Genomic_DNA"/>
</dbReference>
<evidence type="ECO:0000256" key="1">
    <source>
        <dbReference type="ARBA" id="ARBA00004141"/>
    </source>
</evidence>
<accession>R7V6D2</accession>
<evidence type="ECO:0000256" key="4">
    <source>
        <dbReference type="ARBA" id="ARBA00023040"/>
    </source>
</evidence>
<feature type="domain" description="G-protein coupled receptors family 1 profile" evidence="9">
    <location>
        <begin position="49"/>
        <end position="164"/>
    </location>
</feature>
<keyword evidence="4" id="KW-0297">G-protein coupled receptor</keyword>
<proteinExistence type="predicted"/>
<sequence length="164" mass="18451">MSERDGTTQAYEVSVSVYSESDSLFHLNSSVVWTLVIFIVVEILTGIFGNCVVCLTVYKNKSLRTPMNGLIVNLCVADMVVCIITSPVIIFLVEEEETIIDDTIAYRGRFAACQIQCVCHFLVGTVMLITMLCISLERFHAIARPFDKGDRWFRIKVSIALSWI</sequence>
<name>R7V6D2_CAPTE</name>
<dbReference type="EMBL" id="AMQN01005583">
    <property type="status" value="NOT_ANNOTATED_CDS"/>
    <property type="molecule type" value="Genomic_DNA"/>
</dbReference>
<dbReference type="PROSITE" id="PS50262">
    <property type="entry name" value="G_PROTEIN_RECEP_F1_2"/>
    <property type="match status" value="1"/>
</dbReference>
<feature type="transmembrane region" description="Helical" evidence="8">
    <location>
        <begin position="113"/>
        <end position="134"/>
    </location>
</feature>
<dbReference type="SUPFAM" id="SSF81321">
    <property type="entry name" value="Family A G protein-coupled receptor-like"/>
    <property type="match status" value="1"/>
</dbReference>
<dbReference type="OMA" id="PPLWIFA"/>
<dbReference type="InterPro" id="IPR050125">
    <property type="entry name" value="GPCR_opsins"/>
</dbReference>
<keyword evidence="3 8" id="KW-1133">Transmembrane helix</keyword>
<gene>
    <name evidence="10" type="ORF">CAPTEDRAFT_102920</name>
</gene>
<dbReference type="Proteomes" id="UP000014760">
    <property type="component" value="Unassembled WGS sequence"/>
</dbReference>